<reference evidence="3" key="1">
    <citation type="submission" date="2020-11" db="EMBL/GenBank/DDBJ databases">
        <authorList>
            <person name="Tran Van P."/>
        </authorList>
    </citation>
    <scope>NUCLEOTIDE SEQUENCE</scope>
</reference>
<sequence>MKGRKKNHQATSPPSPTPSVNLFRRSSEGGGNCRRDLRARHTPRITPILAQQTLSKKKTPFHHHTRASTARATVLSLPGSPAFFPTPSYVRMRTTIKHHVAGTYLLQWLDGLKHYSRKRLGAYVGEIVVRSQYPIEGRWSGGLAPEDELKLETRSDSTDMQNFFVSPLLQSLLVLILLVLKFAALQVTMREQLLLQETSQDLLRDAVLSGDLTCAGSEPAFAWSESGKPFRENHSQFTRPRFEPRSPRPHQSSFNTTSTLANYTTEAGLLYLKKVTVVRQDTSYENWALVDISSTGTKTCCVHPSVSFDRAFGLLLELDLGLRDVEQNQPEAHPTGDHKVASGDGLAPFSGETRITSQEKLCVLKTARIPTSGWDKDILGGEPSIYVQHRPQKRAQKTRDGQKLSQKYKS</sequence>
<accession>A0A7R9J5Y3</accession>
<dbReference type="EMBL" id="OE181409">
    <property type="protein sequence ID" value="CAD7573098.1"/>
    <property type="molecule type" value="Genomic_DNA"/>
</dbReference>
<protein>
    <submittedName>
        <fullName evidence="3">(California timema) hypothetical protein</fullName>
    </submittedName>
</protein>
<feature type="region of interest" description="Disordered" evidence="1">
    <location>
        <begin position="328"/>
        <end position="349"/>
    </location>
</feature>
<feature type="region of interest" description="Disordered" evidence="1">
    <location>
        <begin position="372"/>
        <end position="410"/>
    </location>
</feature>
<keyword evidence="2" id="KW-1133">Transmembrane helix</keyword>
<feature type="compositionally biased region" description="Basic and acidic residues" evidence="1">
    <location>
        <begin position="228"/>
        <end position="246"/>
    </location>
</feature>
<keyword evidence="2" id="KW-0812">Transmembrane</keyword>
<gene>
    <name evidence="3" type="ORF">TCMB3V08_LOCUS5739</name>
</gene>
<feature type="region of interest" description="Disordered" evidence="1">
    <location>
        <begin position="1"/>
        <end position="43"/>
    </location>
</feature>
<dbReference type="AlphaFoldDB" id="A0A7R9J5Y3"/>
<name>A0A7R9J5Y3_TIMCA</name>
<organism evidence="3">
    <name type="scientific">Timema californicum</name>
    <name type="common">California timema</name>
    <name type="synonym">Walking stick</name>
    <dbReference type="NCBI Taxonomy" id="61474"/>
    <lineage>
        <taxon>Eukaryota</taxon>
        <taxon>Metazoa</taxon>
        <taxon>Ecdysozoa</taxon>
        <taxon>Arthropoda</taxon>
        <taxon>Hexapoda</taxon>
        <taxon>Insecta</taxon>
        <taxon>Pterygota</taxon>
        <taxon>Neoptera</taxon>
        <taxon>Polyneoptera</taxon>
        <taxon>Phasmatodea</taxon>
        <taxon>Timematodea</taxon>
        <taxon>Timematoidea</taxon>
        <taxon>Timematidae</taxon>
        <taxon>Timema</taxon>
    </lineage>
</organism>
<proteinExistence type="predicted"/>
<evidence type="ECO:0000256" key="1">
    <source>
        <dbReference type="SAM" id="MobiDB-lite"/>
    </source>
</evidence>
<feature type="region of interest" description="Disordered" evidence="1">
    <location>
        <begin position="225"/>
        <end position="256"/>
    </location>
</feature>
<keyword evidence="2" id="KW-0472">Membrane</keyword>
<evidence type="ECO:0000313" key="3">
    <source>
        <dbReference type="EMBL" id="CAD7573098.1"/>
    </source>
</evidence>
<evidence type="ECO:0000256" key="2">
    <source>
        <dbReference type="SAM" id="Phobius"/>
    </source>
</evidence>
<feature type="transmembrane region" description="Helical" evidence="2">
    <location>
        <begin position="163"/>
        <end position="184"/>
    </location>
</feature>